<protein>
    <submittedName>
        <fullName evidence="2">Uncharacterized protein</fullName>
    </submittedName>
</protein>
<evidence type="ECO:0000256" key="1">
    <source>
        <dbReference type="SAM" id="MobiDB-lite"/>
    </source>
</evidence>
<dbReference type="AlphaFoldDB" id="A0A146SUQ8"/>
<feature type="region of interest" description="Disordered" evidence="1">
    <location>
        <begin position="211"/>
        <end position="234"/>
    </location>
</feature>
<reference evidence="2" key="1">
    <citation type="submission" date="2015-01" db="EMBL/GenBank/DDBJ databases">
        <title>EvidentialGene: Evidence-directed Construction of Complete mRNA Transcriptomes without Genomes.</title>
        <authorList>
            <person name="Gilbert D.G."/>
        </authorList>
    </citation>
    <scope>NUCLEOTIDE SEQUENCE</scope>
</reference>
<organism evidence="2">
    <name type="scientific">Fundulus heteroclitus</name>
    <name type="common">Killifish</name>
    <name type="synonym">Mummichog</name>
    <dbReference type="NCBI Taxonomy" id="8078"/>
    <lineage>
        <taxon>Eukaryota</taxon>
        <taxon>Metazoa</taxon>
        <taxon>Chordata</taxon>
        <taxon>Craniata</taxon>
        <taxon>Vertebrata</taxon>
        <taxon>Euteleostomi</taxon>
        <taxon>Actinopterygii</taxon>
        <taxon>Neopterygii</taxon>
        <taxon>Teleostei</taxon>
        <taxon>Neoteleostei</taxon>
        <taxon>Acanthomorphata</taxon>
        <taxon>Ovalentaria</taxon>
        <taxon>Atherinomorphae</taxon>
        <taxon>Cyprinodontiformes</taxon>
        <taxon>Fundulidae</taxon>
        <taxon>Fundulus</taxon>
    </lineage>
</organism>
<name>A0A146SUQ8_FUNHE</name>
<evidence type="ECO:0000313" key="2">
    <source>
        <dbReference type="EMBL" id="JAQ84364.1"/>
    </source>
</evidence>
<dbReference type="EMBL" id="GCES01106946">
    <property type="protein sequence ID" value="JAQ79376.1"/>
    <property type="molecule type" value="Transcribed_RNA"/>
</dbReference>
<proteinExistence type="predicted"/>
<sequence length="278" mass="30682">MGEIYQGVNMSFYVCMSVLLGNNKSFPWTLSAECLCRTVSEFGFSAALSGSDAAVGRRGQLRYLGVERLIGPVLRDVIQVAVEVHQEAVVARLEQLAGYVPRLLPLPQHDRVFVFQNPLGVFALVHDDRRNPVVWSHLTAVEHQQDGVFKLLGDLVGYLQSAGRRAAVGRAGVGLVISNYPLLSLRAPNIHLREGQLRDGSQRQVRVEQRHAVSHANSAPCRAGREQQPVDAAAGEEAGVQVHLHISQAGELHLTHGDRRNRPRNVPVWLLDSRRIVL</sequence>
<accession>A0A146SUQ8</accession>
<dbReference type="EMBL" id="GCES01101958">
    <property type="protein sequence ID" value="JAQ84364.1"/>
    <property type="molecule type" value="Transcribed_RNA"/>
</dbReference>